<proteinExistence type="predicted"/>
<dbReference type="PROSITE" id="PS50158">
    <property type="entry name" value="ZF_CCHC"/>
    <property type="match status" value="1"/>
</dbReference>
<dbReference type="SMART" id="SM00343">
    <property type="entry name" value="ZnF_C2HC"/>
    <property type="match status" value="1"/>
</dbReference>
<dbReference type="InterPro" id="IPR057670">
    <property type="entry name" value="SH3_retrovirus"/>
</dbReference>
<dbReference type="Pfam" id="PF00098">
    <property type="entry name" value="zf-CCHC"/>
    <property type="match status" value="1"/>
</dbReference>
<keyword evidence="1" id="KW-0862">Zinc</keyword>
<keyword evidence="5" id="KW-1185">Reference proteome</keyword>
<dbReference type="Proteomes" id="UP000289340">
    <property type="component" value="Chromosome 9"/>
</dbReference>
<evidence type="ECO:0000256" key="1">
    <source>
        <dbReference type="PROSITE-ProRule" id="PRU00047"/>
    </source>
</evidence>
<feature type="region of interest" description="Disordered" evidence="2">
    <location>
        <begin position="179"/>
        <end position="223"/>
    </location>
</feature>
<dbReference type="InterPro" id="IPR001878">
    <property type="entry name" value="Znf_CCHC"/>
</dbReference>
<dbReference type="SUPFAM" id="SSF57756">
    <property type="entry name" value="Retrovirus zinc finger-like domains"/>
    <property type="match status" value="1"/>
</dbReference>
<evidence type="ECO:0000313" key="5">
    <source>
        <dbReference type="Proteomes" id="UP000289340"/>
    </source>
</evidence>
<dbReference type="EMBL" id="QZWG01000009">
    <property type="protein sequence ID" value="RZB92057.1"/>
    <property type="molecule type" value="Genomic_DNA"/>
</dbReference>
<dbReference type="Pfam" id="PF25597">
    <property type="entry name" value="SH3_retrovirus"/>
    <property type="match status" value="1"/>
</dbReference>
<dbReference type="InterPro" id="IPR036875">
    <property type="entry name" value="Znf_CCHC_sf"/>
</dbReference>
<dbReference type="AlphaFoldDB" id="A0A445J138"/>
<keyword evidence="1" id="KW-0863">Zinc-finger</keyword>
<comment type="caution">
    <text evidence="4">The sequence shown here is derived from an EMBL/GenBank/DDBJ whole genome shotgun (WGS) entry which is preliminary data.</text>
</comment>
<reference evidence="4 5" key="1">
    <citation type="submission" date="2018-09" db="EMBL/GenBank/DDBJ databases">
        <title>A high-quality reference genome of wild soybean provides a powerful tool to mine soybean genomes.</title>
        <authorList>
            <person name="Xie M."/>
            <person name="Chung C.Y.L."/>
            <person name="Li M.-W."/>
            <person name="Wong F.-L."/>
            <person name="Chan T.-F."/>
            <person name="Lam H.-M."/>
        </authorList>
    </citation>
    <scope>NUCLEOTIDE SEQUENCE [LARGE SCALE GENOMIC DNA]</scope>
    <source>
        <strain evidence="5">cv. W05</strain>
        <tissue evidence="4">Hypocotyl of etiolated seedlings</tissue>
    </source>
</reference>
<evidence type="ECO:0000256" key="2">
    <source>
        <dbReference type="SAM" id="MobiDB-lite"/>
    </source>
</evidence>
<evidence type="ECO:0000313" key="4">
    <source>
        <dbReference type="EMBL" id="RZB92057.1"/>
    </source>
</evidence>
<evidence type="ECO:0000259" key="3">
    <source>
        <dbReference type="PROSITE" id="PS50158"/>
    </source>
</evidence>
<sequence length="311" mass="35864">MELMRLNQHEENDKKKKGIALKASSSIQEGSDKEDLNEIEEDDDFNFFVKRFNNFLRNKGNQRRSNLKPKKKGEDSSCLPECYECNQRGHLRVDCPSFKKRIERSEKKTFNDKKAKKAYITWEDNGKFDAKSNEVIFLAYSLHNKAFRIYNKRTMIIEESIHVAFDETHPSVIRKDTLDDISDSLEEPSKKRKGSSFTTTAEGQRRHGTSGDPPAPNPPSFSSSRSLTLFSFDDQHQSQDVPFEGTLVDDWKHVYSSHDARKMVCNNDANITSRLLAGEIKWFVMSILLWVHKQDLPPPIPNERTPSPPPQ</sequence>
<feature type="region of interest" description="Disordered" evidence="2">
    <location>
        <begin position="1"/>
        <end position="35"/>
    </location>
</feature>
<organism evidence="4 5">
    <name type="scientific">Glycine soja</name>
    <name type="common">Wild soybean</name>
    <dbReference type="NCBI Taxonomy" id="3848"/>
    <lineage>
        <taxon>Eukaryota</taxon>
        <taxon>Viridiplantae</taxon>
        <taxon>Streptophyta</taxon>
        <taxon>Embryophyta</taxon>
        <taxon>Tracheophyta</taxon>
        <taxon>Spermatophyta</taxon>
        <taxon>Magnoliopsida</taxon>
        <taxon>eudicotyledons</taxon>
        <taxon>Gunneridae</taxon>
        <taxon>Pentapetalae</taxon>
        <taxon>rosids</taxon>
        <taxon>fabids</taxon>
        <taxon>Fabales</taxon>
        <taxon>Fabaceae</taxon>
        <taxon>Papilionoideae</taxon>
        <taxon>50 kb inversion clade</taxon>
        <taxon>NPAAA clade</taxon>
        <taxon>indigoferoid/millettioid clade</taxon>
        <taxon>Phaseoleae</taxon>
        <taxon>Glycine</taxon>
        <taxon>Glycine subgen. Soja</taxon>
    </lineage>
</organism>
<name>A0A445J138_GLYSO</name>
<protein>
    <recommendedName>
        <fullName evidence="3">CCHC-type domain-containing protein</fullName>
    </recommendedName>
</protein>
<dbReference type="GO" id="GO:0003676">
    <property type="term" value="F:nucleic acid binding"/>
    <property type="evidence" value="ECO:0007669"/>
    <property type="project" value="InterPro"/>
</dbReference>
<accession>A0A445J138</accession>
<dbReference type="GO" id="GO:0008270">
    <property type="term" value="F:zinc ion binding"/>
    <property type="evidence" value="ECO:0007669"/>
    <property type="project" value="UniProtKB-KW"/>
</dbReference>
<keyword evidence="1" id="KW-0479">Metal-binding</keyword>
<gene>
    <name evidence="4" type="ORF">D0Y65_024185</name>
</gene>
<feature type="domain" description="CCHC-type" evidence="3">
    <location>
        <begin position="82"/>
        <end position="97"/>
    </location>
</feature>